<reference evidence="1 2" key="1">
    <citation type="submission" date="2020-05" db="EMBL/GenBank/DDBJ databases">
        <title>Genome Sequencing of Type Strains.</title>
        <authorList>
            <person name="Lemaire J.F."/>
            <person name="Inderbitzin P."/>
            <person name="Gregorio O.A."/>
            <person name="Collins S.B."/>
            <person name="Wespe N."/>
            <person name="Knight-Connoni V."/>
        </authorList>
    </citation>
    <scope>NUCLEOTIDE SEQUENCE [LARGE SCALE GENOMIC DNA]</scope>
    <source>
        <strain evidence="1 2">ATCC 25174</strain>
    </source>
</reference>
<name>A0A7Y6A6G0_9CELL</name>
<sequence length="102" mass="11064">MAYNVAFAARLTELEPLEPKTLALWTVVTTRWPAPAEWIRGELPDGDLSPVDEPGHPSGLLLDPQVRLVVGSDRGGPLDRARVLRCCGYVTEPGLRPATPPP</sequence>
<dbReference type="EMBL" id="JABMCI010000071">
    <property type="protein sequence ID" value="NUU19785.1"/>
    <property type="molecule type" value="Genomic_DNA"/>
</dbReference>
<gene>
    <name evidence="1" type="ORF">HP550_21285</name>
</gene>
<organism evidence="1 2">
    <name type="scientific">Cellulomonas humilata</name>
    <dbReference type="NCBI Taxonomy" id="144055"/>
    <lineage>
        <taxon>Bacteria</taxon>
        <taxon>Bacillati</taxon>
        <taxon>Actinomycetota</taxon>
        <taxon>Actinomycetes</taxon>
        <taxon>Micrococcales</taxon>
        <taxon>Cellulomonadaceae</taxon>
        <taxon>Cellulomonas</taxon>
    </lineage>
</organism>
<comment type="caution">
    <text evidence="1">The sequence shown here is derived from an EMBL/GenBank/DDBJ whole genome shotgun (WGS) entry which is preliminary data.</text>
</comment>
<protein>
    <submittedName>
        <fullName evidence="1">Uncharacterized protein</fullName>
    </submittedName>
</protein>
<evidence type="ECO:0000313" key="1">
    <source>
        <dbReference type="EMBL" id="NUU19785.1"/>
    </source>
</evidence>
<evidence type="ECO:0000313" key="2">
    <source>
        <dbReference type="Proteomes" id="UP000565724"/>
    </source>
</evidence>
<dbReference type="AlphaFoldDB" id="A0A7Y6A6G0"/>
<proteinExistence type="predicted"/>
<accession>A0A7Y6A6G0</accession>
<dbReference type="Proteomes" id="UP000565724">
    <property type="component" value="Unassembled WGS sequence"/>
</dbReference>
<dbReference type="RefSeq" id="WP_175349678.1">
    <property type="nucleotide sequence ID" value="NZ_JABMCI010000071.1"/>
</dbReference>
<keyword evidence="2" id="KW-1185">Reference proteome</keyword>